<evidence type="ECO:0000313" key="3">
    <source>
        <dbReference type="Proteomes" id="UP000017559"/>
    </source>
</evidence>
<dbReference type="HOGENOM" id="CLU_059210_0_0_1"/>
<dbReference type="InterPro" id="IPR016181">
    <property type="entry name" value="Acyl_CoA_acyltransferase"/>
</dbReference>
<name>V2YZW7_MONRO</name>
<sequence length="341" mass="38267">MPGATYSYTTDIYQCATDIPAHVWRALEKYAVRANCILPIMVKVLEAEREGMTVPSDQSWIVYHSPNSSTVDFILSSTRNEIGDYPIFIVPLCEPAALTVNFIRPRLEAMVDKLLTVTKITRVYSVFAPYLVSHLFSKIWTELTGIQAESQPYYDSKLSYCTESTLQSRENTMTSNIVHNSRAANSADIPRIAELCYEFARDSEPFILSGDEALFEAKVLVGNQQVWVHEVSVPGSRPNIACIAAFTRNSETNATITKVFTDNRYRGLKCAQRLVRRVCRYLFTSKGKDTVSLYVGRSKGAAAKVYHNVGFVGLEGPAAQIDDMTWLEIGFDRTKVTLGHW</sequence>
<comment type="caution">
    <text evidence="2">The sequence shown here is derived from an EMBL/GenBank/DDBJ whole genome shotgun (WGS) entry which is preliminary data.</text>
</comment>
<dbReference type="Gene3D" id="3.40.630.30">
    <property type="match status" value="1"/>
</dbReference>
<dbReference type="STRING" id="1381753.V2YZW7"/>
<dbReference type="GO" id="GO:0016747">
    <property type="term" value="F:acyltransferase activity, transferring groups other than amino-acyl groups"/>
    <property type="evidence" value="ECO:0007669"/>
    <property type="project" value="InterPro"/>
</dbReference>
<reference evidence="2 3" key="1">
    <citation type="journal article" date="2014" name="BMC Genomics">
        <title>Genome and secretome analysis of the hemibiotrophic fungal pathogen, Moniliophthora roreri, which causes frosty pod rot disease of cacao: mechanisms of the biotrophic and necrotrophic phases.</title>
        <authorList>
            <person name="Meinhardt L.W."/>
            <person name="Costa G.G.L."/>
            <person name="Thomazella D.P.T."/>
            <person name="Teixeira P.J.P.L."/>
            <person name="Carazzolle M.F."/>
            <person name="Schuster S.C."/>
            <person name="Carlson J.E."/>
            <person name="Guiltinan M.J."/>
            <person name="Mieczkowski P."/>
            <person name="Farmer A."/>
            <person name="Ramaraj T."/>
            <person name="Crozier J."/>
            <person name="Davis R.E."/>
            <person name="Shao J."/>
            <person name="Melnick R.L."/>
            <person name="Pereira G.A.G."/>
            <person name="Bailey B.A."/>
        </authorList>
    </citation>
    <scope>NUCLEOTIDE SEQUENCE [LARGE SCALE GENOMIC DNA]</scope>
    <source>
        <strain evidence="2 3">MCA 2997</strain>
    </source>
</reference>
<dbReference type="InterPro" id="IPR000182">
    <property type="entry name" value="GNAT_dom"/>
</dbReference>
<dbReference type="OrthoDB" id="5372118at2759"/>
<feature type="domain" description="N-acetyltransferase" evidence="1">
    <location>
        <begin position="219"/>
        <end position="311"/>
    </location>
</feature>
<evidence type="ECO:0000313" key="2">
    <source>
        <dbReference type="EMBL" id="ESK97249.1"/>
    </source>
</evidence>
<keyword evidence="3" id="KW-1185">Reference proteome</keyword>
<dbReference type="KEGG" id="mrr:Moror_17905"/>
<dbReference type="Proteomes" id="UP000017559">
    <property type="component" value="Unassembled WGS sequence"/>
</dbReference>
<proteinExistence type="predicted"/>
<dbReference type="Pfam" id="PF00583">
    <property type="entry name" value="Acetyltransf_1"/>
    <property type="match status" value="1"/>
</dbReference>
<evidence type="ECO:0000259" key="1">
    <source>
        <dbReference type="Pfam" id="PF00583"/>
    </source>
</evidence>
<dbReference type="SUPFAM" id="SSF55729">
    <property type="entry name" value="Acyl-CoA N-acyltransferases (Nat)"/>
    <property type="match status" value="1"/>
</dbReference>
<dbReference type="EMBL" id="AWSO01000030">
    <property type="protein sequence ID" value="ESK97249.1"/>
    <property type="molecule type" value="Genomic_DNA"/>
</dbReference>
<accession>V2YZW7</accession>
<gene>
    <name evidence="2" type="ORF">Moror_17905</name>
</gene>
<protein>
    <recommendedName>
        <fullName evidence="1">N-acetyltransferase domain-containing protein</fullName>
    </recommendedName>
</protein>
<dbReference type="AlphaFoldDB" id="V2YZW7"/>
<organism evidence="2 3">
    <name type="scientific">Moniliophthora roreri (strain MCA 2997)</name>
    <name type="common">Cocoa frosty pod rot fungus</name>
    <name type="synonym">Crinipellis roreri</name>
    <dbReference type="NCBI Taxonomy" id="1381753"/>
    <lineage>
        <taxon>Eukaryota</taxon>
        <taxon>Fungi</taxon>
        <taxon>Dikarya</taxon>
        <taxon>Basidiomycota</taxon>
        <taxon>Agaricomycotina</taxon>
        <taxon>Agaricomycetes</taxon>
        <taxon>Agaricomycetidae</taxon>
        <taxon>Agaricales</taxon>
        <taxon>Marasmiineae</taxon>
        <taxon>Marasmiaceae</taxon>
        <taxon>Moniliophthora</taxon>
    </lineage>
</organism>